<dbReference type="SUPFAM" id="SSF50998">
    <property type="entry name" value="Quinoprotein alcohol dehydrogenase-like"/>
    <property type="match status" value="1"/>
</dbReference>
<name>A0A917LK02_9BACI</name>
<comment type="caution">
    <text evidence="1">The sequence shown here is derived from an EMBL/GenBank/DDBJ whole genome shotgun (WGS) entry which is preliminary data.</text>
</comment>
<dbReference type="InterPro" id="IPR015943">
    <property type="entry name" value="WD40/YVTN_repeat-like_dom_sf"/>
</dbReference>
<proteinExistence type="predicted"/>
<sequence>MLSRLIRVEYNTYHDIVIASDSQGRIHKLDRDLNVIASSIAPLDLNRIYCIVSCEKYIYTRNIFGVINMFDIDTLTRIKTLDTATLSNRRDAESPSPGTARGIALFNGYLYTTNGFGELLKIDKNTLTIESTMEHPTNQTTFIDCINVEFDNQHFLSDKEGYVFIGDLEKMEFEKSIQVDEGSVHVVKYDKRHDRLIATQDFGIGISAWNVNGIVTLDYNDLSIVNYPFTTDDVEFIFFDPSYSEVYTGGFDGKIYVYNNEEKDLKLKRVLGPFNHQISYAISLGDNEILALLQSGELIKVNKFGKILKELDYSYVCYWGFVPKPDNESIIYAPDGSGVSIFKIDHVSDNDINLSKIVSYRYNFGLIHKLLLLKDDHFIALSRDNIVFRADAKGNILWYTHLEFLPKNFACSESLKKLIVGLDNRCLQELDLDTGELLKKQYFDSSVYVCSYNNNDVLVGTSGGKLHVLDENWKPKRDVIELGGYPKRLYLKDGLLTIVGGEFGFIEIEVENYTVVKSFIGDIIYNTREDAVKINNLVFIGSYGYQVGIYDYETENLVGLLENEIPDYVKSMYHYQHDNADYLIIGGNTGFIQAYRVHGQGIDLIREYRFI</sequence>
<gene>
    <name evidence="1" type="ORF">GCM10007425_30320</name>
</gene>
<evidence type="ECO:0000313" key="2">
    <source>
        <dbReference type="Proteomes" id="UP000616608"/>
    </source>
</evidence>
<organism evidence="1 2">
    <name type="scientific">Lysinibacillus alkalisoli</name>
    <dbReference type="NCBI Taxonomy" id="1911548"/>
    <lineage>
        <taxon>Bacteria</taxon>
        <taxon>Bacillati</taxon>
        <taxon>Bacillota</taxon>
        <taxon>Bacilli</taxon>
        <taxon>Bacillales</taxon>
        <taxon>Bacillaceae</taxon>
        <taxon>Lysinibacillus</taxon>
    </lineage>
</organism>
<dbReference type="AlphaFoldDB" id="A0A917LK02"/>
<keyword evidence="2" id="KW-1185">Reference proteome</keyword>
<evidence type="ECO:0008006" key="3">
    <source>
        <dbReference type="Google" id="ProtNLM"/>
    </source>
</evidence>
<protein>
    <recommendedName>
        <fullName evidence="3">WD40 repeat domain-containing protein</fullName>
    </recommendedName>
</protein>
<reference evidence="1" key="2">
    <citation type="submission" date="2020-09" db="EMBL/GenBank/DDBJ databases">
        <authorList>
            <person name="Sun Q."/>
            <person name="Zhou Y."/>
        </authorList>
    </citation>
    <scope>NUCLEOTIDE SEQUENCE</scope>
    <source>
        <strain evidence="1">CGMCC 1.15760</strain>
    </source>
</reference>
<dbReference type="EMBL" id="BMJT01000015">
    <property type="protein sequence ID" value="GGG33554.1"/>
    <property type="molecule type" value="Genomic_DNA"/>
</dbReference>
<evidence type="ECO:0000313" key="1">
    <source>
        <dbReference type="EMBL" id="GGG33554.1"/>
    </source>
</evidence>
<accession>A0A917LK02</accession>
<dbReference type="Gene3D" id="2.130.10.10">
    <property type="entry name" value="YVTN repeat-like/Quinoprotein amine dehydrogenase"/>
    <property type="match status" value="2"/>
</dbReference>
<reference evidence="1" key="1">
    <citation type="journal article" date="2014" name="Int. J. Syst. Evol. Microbiol.">
        <title>Complete genome sequence of Corynebacterium casei LMG S-19264T (=DSM 44701T), isolated from a smear-ripened cheese.</title>
        <authorList>
            <consortium name="US DOE Joint Genome Institute (JGI-PGF)"/>
            <person name="Walter F."/>
            <person name="Albersmeier A."/>
            <person name="Kalinowski J."/>
            <person name="Ruckert C."/>
        </authorList>
    </citation>
    <scope>NUCLEOTIDE SEQUENCE</scope>
    <source>
        <strain evidence="1">CGMCC 1.15760</strain>
    </source>
</reference>
<dbReference type="InterPro" id="IPR011047">
    <property type="entry name" value="Quinoprotein_ADH-like_sf"/>
</dbReference>
<dbReference type="RefSeq" id="WP_188615921.1">
    <property type="nucleotide sequence ID" value="NZ_BMJT01000015.1"/>
</dbReference>
<dbReference type="SUPFAM" id="SSF69322">
    <property type="entry name" value="Tricorn protease domain 2"/>
    <property type="match status" value="1"/>
</dbReference>
<dbReference type="Proteomes" id="UP000616608">
    <property type="component" value="Unassembled WGS sequence"/>
</dbReference>